<name>A0A0B6Y5P6_9EUPU</name>
<reference evidence="1" key="1">
    <citation type="submission" date="2014-12" db="EMBL/GenBank/DDBJ databases">
        <title>Insight into the proteome of Arion vulgaris.</title>
        <authorList>
            <person name="Aradska J."/>
            <person name="Bulat T."/>
            <person name="Smidak R."/>
            <person name="Sarate P."/>
            <person name="Gangsoo J."/>
            <person name="Sialana F."/>
            <person name="Bilban M."/>
            <person name="Lubec G."/>
        </authorList>
    </citation>
    <scope>NUCLEOTIDE SEQUENCE</scope>
    <source>
        <tissue evidence="1">Skin</tissue>
    </source>
</reference>
<gene>
    <name evidence="1" type="primary">ORF11810</name>
</gene>
<proteinExistence type="predicted"/>
<accession>A0A0B6Y5P6</accession>
<dbReference type="AlphaFoldDB" id="A0A0B6Y5P6"/>
<evidence type="ECO:0000313" key="1">
    <source>
        <dbReference type="EMBL" id="CEK50840.1"/>
    </source>
</evidence>
<feature type="non-terminal residue" evidence="1">
    <location>
        <position position="73"/>
    </location>
</feature>
<protein>
    <submittedName>
        <fullName evidence="1">Uncharacterized protein</fullName>
    </submittedName>
</protein>
<sequence>DFHIDPNEPEIRAMIPTELLTLSDKHAASARESTTLDANGLKAEWLFNSQRQGVFSIVQRHQDIYLVARIEKV</sequence>
<feature type="non-terminal residue" evidence="1">
    <location>
        <position position="1"/>
    </location>
</feature>
<dbReference type="EMBL" id="HACG01003975">
    <property type="protein sequence ID" value="CEK50840.1"/>
    <property type="molecule type" value="Transcribed_RNA"/>
</dbReference>
<organism evidence="1">
    <name type="scientific">Arion vulgaris</name>
    <dbReference type="NCBI Taxonomy" id="1028688"/>
    <lineage>
        <taxon>Eukaryota</taxon>
        <taxon>Metazoa</taxon>
        <taxon>Spiralia</taxon>
        <taxon>Lophotrochozoa</taxon>
        <taxon>Mollusca</taxon>
        <taxon>Gastropoda</taxon>
        <taxon>Heterobranchia</taxon>
        <taxon>Euthyneura</taxon>
        <taxon>Panpulmonata</taxon>
        <taxon>Eupulmonata</taxon>
        <taxon>Stylommatophora</taxon>
        <taxon>Helicina</taxon>
        <taxon>Arionoidea</taxon>
        <taxon>Arionidae</taxon>
        <taxon>Arion</taxon>
    </lineage>
</organism>